<dbReference type="Gene3D" id="3.30.810.10">
    <property type="entry name" value="2-Layer Sandwich"/>
    <property type="match status" value="1"/>
</dbReference>
<evidence type="ECO:0000256" key="4">
    <source>
        <dbReference type="ARBA" id="ARBA00022723"/>
    </source>
</evidence>
<dbReference type="InterPro" id="IPR002423">
    <property type="entry name" value="Cpn60/GroEL/TCP-1"/>
</dbReference>
<evidence type="ECO:0000256" key="10">
    <source>
        <dbReference type="ARBA" id="ARBA00075294"/>
    </source>
</evidence>
<dbReference type="HOGENOM" id="CLU_000480_3_1_1"/>
<evidence type="ECO:0000313" key="16">
    <source>
        <dbReference type="EMBL" id="CCA39223.1"/>
    </source>
</evidence>
<dbReference type="EC" id="2.7.1.150" evidence="2"/>
<dbReference type="GO" id="GO:0000285">
    <property type="term" value="F:1-phosphatidylinositol-3-phosphate 5-kinase activity"/>
    <property type="evidence" value="ECO:0007669"/>
    <property type="project" value="UniProtKB-EC"/>
</dbReference>
<keyword evidence="3 12" id="KW-0808">Transferase</keyword>
<dbReference type="GO" id="GO:0005524">
    <property type="term" value="F:ATP binding"/>
    <property type="evidence" value="ECO:0007669"/>
    <property type="project" value="UniProtKB-UniRule"/>
</dbReference>
<sequence length="1992" mass="226007">MPIPIEGGGISANSHEAKEAGGHQESLPDSKVRNDPQLIPTENSGLLSFPQDLEADIEAQEPTKKQSNSDISTIRIKSRSISKNSVLNDENPIDNIPTDVAPVRPPPVLMNPELEEEDAEFSKVVPISHADEDTEYNEKEKSSYDATLTSKKSLTNSPLIPSLVKPKGNVAEPVIDSSIKVNHSHHNPLLAKQFSKRSLRRIPSVAQSLKSQDHHYAPSETDSTYSEIALSFSRKFLFNINMSENVLGSGITKEYWLENSSAKKCCLCEKRFTTFRRKHHCRICGKIFCSGCTLFISGEKFHINARIRVCQLCVNVADRLEDDMSTDDDSIPEESLRPIRTRTRTNSTHKYDIDQSPRVSLEGEPPQPPPMMAIPATRTGEAVEIPTSRRLDSRSRRNTNEHSASFSVDDRNKPKSSFSFNFNFNFNSQNNPESTEKNQSVLEDDQSNISDLLGTFHRSHVFGNSDSENENERSMSLYTALNSDQGIQGSYKYDLNSEKNLRTPIKMETTPSERRVQRVEGSMDNDLVSLPDSRIIDTKNYTSLNRVKNRMRPKKSRMNQRARFRNTENPGEPDLSLVPNTDSIFNFGHGDDPDSKSSGSRLFSIVNKNFNLICEAHGKKLLQQILTVNSVSNTELWEKKLLEILQSIEGINLDISNGYDLHRNFKVKRIYGAKVEDSQLLNGVVFSKILPLKSMSRKISFPKICLIMFPVAYASEGFTSLEPMIAQEEEYTRKLVDRIIAMNPDIVLIGASISGLALKMLDDASITVASDIKPQIIERLSKMTNADIVSSIDKLALKPRLGMCGLFEERTYLHDSIVKTYFYFTECESNTGCTILINDDPNVKASLTSLIYVFFNLNLEKKVLEHQFLQTYDSQDSEYSGSDSFRYNTSLIGNEAYEFLPPSYESFLNKYRETIFSSSPGVMRPLPSLLINVRKLLKQLSELSKLFIDFKNECSSKGSSKLAVTKKYMSLLNFNIHADIEPNRLYEIAVYQLEFQREHLRHLLNSQQRQWELFCAHSTLMLEFNHHQSIVFLYNLVSTKNATPCVGPEVLEINFYLENDISLGQYIEHVSHNAANACSEGCGLQLMDHFRSYVHDRGKLDVVVEPFACKIPGLQNTLLMWSYCKICRTNTPVVLMSDQAWKYSFGKYLELSFYSKKTSVIGSCTHDFYKDHIRYFGLNDLAVRIEYSTVDTLDLVVPKFTMHWNPEFDINLKHDTLQHTLTRARAFFNSVQERLDRVKVDSMTIDKMQEGQKKILQLKDKLLQQSTKIENEAMELYNTTKVDEHLCLNGIVRKVQDLSVGWDSEFQSFEANYLPSEKDVSRITSYYLRKLFSDKEPEESSEKSKKQEHDENPKESQRESDNEEFAVASEKEEEARPIVIPDRTSIVASNGSPTSFNVSSKPSVEKFLPQSAPEHRKWAGEETGSSKMPIGTLELEAELKRGRSFSNKDTASPREVPGDSPPGSNTPIGRVQRLANMFNELPFDEISMEFEKQREREKQKIKTYRAIPVISSNPRVAIYKNAIEALEDGLVNPSRRIPLVHSSSFEGKGVSNSSPNLSSKERPKAREDLLVKLDEEITPTEKVPLIKTLSNFWADRSAALWKPLAYPLKSSEHVFVDSDVLVREDEPSSLIAFCLSTSDYNDKLRSVKEARGVVPSSNDDGFSVHSSAKDGSILSNQVGGPADKGNISKTGISELERIMLKKTAIHLKYQFQEGPSLLSCKIFFAEQFDAFRTQCGCDDKFIQSLSRCVKWVSTGGKSGSAFLKTLDDRFIIKQLTTSELDSFVNFAPSYFEYFSQALFHDLPTVLAKVFGFYTIQIKNTVTNKNLQMAVLIMENLFYGRKTSRIFDLKGSMRNRHVEQTGKENEVLLDENMVEYIYESPLFIDEHAKKLLRASLWNDTLFLAKMNVMDYSLVIGIDSDRHELVVGIIDCIRTFTWDKKLESWVKEKGLVGGGGGAPTKEPTVVTPKQYKNRFREAMERYILMVPDCWYQGT</sequence>
<dbReference type="GO" id="GO:0010008">
    <property type="term" value="C:endosome membrane"/>
    <property type="evidence" value="ECO:0007669"/>
    <property type="project" value="TreeGrafter"/>
</dbReference>
<dbReference type="FunFam" id="3.30.810.10:FF:000001">
    <property type="entry name" value="1-phosphatidylinositol 3-phosphate 5-kinase FAB1"/>
    <property type="match status" value="1"/>
</dbReference>
<evidence type="ECO:0000256" key="6">
    <source>
        <dbReference type="ARBA" id="ARBA00022771"/>
    </source>
</evidence>
<dbReference type="InterPro" id="IPR002498">
    <property type="entry name" value="PInositol-4-P-4/5-kinase_core"/>
</dbReference>
<evidence type="ECO:0000256" key="2">
    <source>
        <dbReference type="ARBA" id="ARBA00012009"/>
    </source>
</evidence>
<feature type="compositionally biased region" description="Basic and acidic residues" evidence="13">
    <location>
        <begin position="15"/>
        <end position="34"/>
    </location>
</feature>
<evidence type="ECO:0000256" key="3">
    <source>
        <dbReference type="ARBA" id="ARBA00022679"/>
    </source>
</evidence>
<dbReference type="InterPro" id="IPR017455">
    <property type="entry name" value="Znf_FYVE-rel"/>
</dbReference>
<dbReference type="Gene3D" id="3.30.800.10">
    <property type="entry name" value="Phosphatidylinositol Phosphate Kinase II Beta"/>
    <property type="match status" value="1"/>
</dbReference>
<dbReference type="Pfam" id="PF01504">
    <property type="entry name" value="PIP5K"/>
    <property type="match status" value="2"/>
</dbReference>
<feature type="compositionally biased region" description="Polar residues" evidence="13">
    <location>
        <begin position="1386"/>
        <end position="1402"/>
    </location>
</feature>
<feature type="compositionally biased region" description="Basic residues" evidence="13">
    <location>
        <begin position="550"/>
        <end position="564"/>
    </location>
</feature>
<evidence type="ECO:0000256" key="9">
    <source>
        <dbReference type="ARBA" id="ARBA00022840"/>
    </source>
</evidence>
<dbReference type="SUPFAM" id="SSF56104">
    <property type="entry name" value="SAICAR synthase-like"/>
    <property type="match status" value="1"/>
</dbReference>
<feature type="compositionally biased region" description="Basic and acidic residues" evidence="13">
    <location>
        <begin position="387"/>
        <end position="400"/>
    </location>
</feature>
<feature type="compositionally biased region" description="Acidic residues" evidence="13">
    <location>
        <begin position="323"/>
        <end position="332"/>
    </location>
</feature>
<dbReference type="PANTHER" id="PTHR45748">
    <property type="entry name" value="1-PHOSPHATIDYLINOSITOL 3-PHOSPHATE 5-KINASE-RELATED"/>
    <property type="match status" value="1"/>
</dbReference>
<keyword evidence="17" id="KW-1185">Reference proteome</keyword>
<dbReference type="Gene3D" id="3.30.40.10">
    <property type="entry name" value="Zinc/RING finger domain, C3HC4 (zinc finger)"/>
    <property type="match status" value="1"/>
</dbReference>
<evidence type="ECO:0000259" key="15">
    <source>
        <dbReference type="PROSITE" id="PS51455"/>
    </source>
</evidence>
<feature type="region of interest" description="Disordered" evidence="13">
    <location>
        <begin position="1"/>
        <end position="72"/>
    </location>
</feature>
<feature type="domain" description="PIPK" evidence="15">
    <location>
        <begin position="1657"/>
        <end position="1981"/>
    </location>
</feature>
<feature type="compositionally biased region" description="Basic and acidic residues" evidence="13">
    <location>
        <begin position="1334"/>
        <end position="1360"/>
    </location>
</feature>
<dbReference type="InterPro" id="IPR027483">
    <property type="entry name" value="PInositol-4-P-4/5-kinase_C_sf"/>
</dbReference>
<evidence type="ECO:0000256" key="5">
    <source>
        <dbReference type="ARBA" id="ARBA00022741"/>
    </source>
</evidence>
<dbReference type="Pfam" id="PF01363">
    <property type="entry name" value="FYVE"/>
    <property type="match status" value="1"/>
</dbReference>
<reference key="2">
    <citation type="submission" date="2011-04" db="EMBL/GenBank/DDBJ databases">
        <title>High-quality genome sequence of Pichia pastoris CBS 7435.</title>
        <authorList>
            <person name="Kueberl A."/>
            <person name="Schneider J."/>
            <person name="Thallinger G.G."/>
            <person name="Anderl I."/>
            <person name="Wibberg D."/>
            <person name="Hajek T."/>
            <person name="Jaenicke S."/>
            <person name="Brinkrolf K."/>
            <person name="Goesmann A."/>
            <person name="Szczepanowski R."/>
            <person name="Puehler A."/>
            <person name="Schwab H."/>
            <person name="Glieder A."/>
            <person name="Pichler H."/>
        </authorList>
    </citation>
    <scope>NUCLEOTIDE SEQUENCE</scope>
    <source>
        <strain>CBS 7435</strain>
    </source>
</reference>
<feature type="region of interest" description="Disordered" evidence="13">
    <location>
        <begin position="1544"/>
        <end position="1563"/>
    </location>
</feature>
<dbReference type="FunFam" id="3.50.7.10:FF:000007">
    <property type="entry name" value="1-phosphatidylinositol 3-phosphate 5-kinase isoform X1"/>
    <property type="match status" value="1"/>
</dbReference>
<dbReference type="PANTHER" id="PTHR45748:SF7">
    <property type="entry name" value="1-PHOSPHATIDYLINOSITOL 3-PHOSPHATE 5-KINASE-RELATED"/>
    <property type="match status" value="1"/>
</dbReference>
<dbReference type="GO" id="GO:0032266">
    <property type="term" value="F:phosphatidylinositol-3-phosphate binding"/>
    <property type="evidence" value="ECO:0007669"/>
    <property type="project" value="UniProtKB-ARBA"/>
</dbReference>
<dbReference type="InterPro" id="IPR000306">
    <property type="entry name" value="Znf_FYVE"/>
</dbReference>
<dbReference type="GO" id="GO:0046854">
    <property type="term" value="P:phosphatidylinositol phosphate biosynthetic process"/>
    <property type="evidence" value="ECO:0007669"/>
    <property type="project" value="TreeGrafter"/>
</dbReference>
<keyword evidence="6 11" id="KW-0863">Zinc-finger</keyword>
<dbReference type="Proteomes" id="UP000006853">
    <property type="component" value="Chromosome 3"/>
</dbReference>
<evidence type="ECO:0000256" key="8">
    <source>
        <dbReference type="ARBA" id="ARBA00022833"/>
    </source>
</evidence>
<dbReference type="InterPro" id="IPR011011">
    <property type="entry name" value="Znf_FYVE_PHD"/>
</dbReference>
<dbReference type="SUPFAM" id="SSF52029">
    <property type="entry name" value="GroEL apical domain-like"/>
    <property type="match status" value="1"/>
</dbReference>
<accession>F2QUZ5</accession>
<dbReference type="InterPro" id="IPR027484">
    <property type="entry name" value="PInositol-4-P-5-kinase_N"/>
</dbReference>
<dbReference type="InterPro" id="IPR044769">
    <property type="entry name" value="PIKfyve_PIPKc"/>
</dbReference>
<proteinExistence type="predicted"/>
<dbReference type="PROSITE" id="PS51455">
    <property type="entry name" value="PIPK"/>
    <property type="match status" value="1"/>
</dbReference>
<organism evidence="16 17">
    <name type="scientific">Komagataella phaffii (strain ATCC 76273 / CBS 7435 / CECT 11047 / NRRL Y-11430 / Wegner 21-1)</name>
    <name type="common">Yeast</name>
    <name type="synonym">Pichia pastoris</name>
    <dbReference type="NCBI Taxonomy" id="981350"/>
    <lineage>
        <taxon>Eukaryota</taxon>
        <taxon>Fungi</taxon>
        <taxon>Dikarya</taxon>
        <taxon>Ascomycota</taxon>
        <taxon>Saccharomycotina</taxon>
        <taxon>Pichiomycetes</taxon>
        <taxon>Pichiales</taxon>
        <taxon>Pichiaceae</taxon>
        <taxon>Komagataella</taxon>
    </lineage>
</organism>
<dbReference type="EMBL" id="FR839630">
    <property type="protein sequence ID" value="CCA39223.1"/>
    <property type="molecule type" value="Genomic_DNA"/>
</dbReference>
<dbReference type="Gene3D" id="3.50.7.10">
    <property type="entry name" value="GroEL"/>
    <property type="match status" value="1"/>
</dbReference>
<dbReference type="FunFam" id="3.30.800.10:FF:000005">
    <property type="entry name" value="1-phosphatidylinositol-3-phosphate 5-kinase (Fab1)"/>
    <property type="match status" value="1"/>
</dbReference>
<protein>
    <recommendedName>
        <fullName evidence="2">1-phosphatidylinositol-3-phosphate 5-kinase</fullName>
        <ecNumber evidence="2">2.7.1.150</ecNumber>
    </recommendedName>
    <alternativeName>
        <fullName evidence="10">Type III PIP kinase</fullName>
    </alternativeName>
</protein>
<gene>
    <name evidence="16" type="primary">FAB1</name>
    <name evidence="16" type="ordered locus">PP7435_Chr3-0252</name>
</gene>
<dbReference type="Pfam" id="PF00118">
    <property type="entry name" value="Cpn60_TCP1"/>
    <property type="match status" value="1"/>
</dbReference>
<feature type="compositionally biased region" description="Gly residues" evidence="13">
    <location>
        <begin position="1"/>
        <end position="10"/>
    </location>
</feature>
<dbReference type="PROSITE" id="PS50178">
    <property type="entry name" value="ZF_FYVE"/>
    <property type="match status" value="1"/>
</dbReference>
<keyword evidence="8" id="KW-0862">Zinc</keyword>
<feature type="compositionally biased region" description="Polar residues" evidence="13">
    <location>
        <begin position="1544"/>
        <end position="1558"/>
    </location>
</feature>
<evidence type="ECO:0000256" key="7">
    <source>
        <dbReference type="ARBA" id="ARBA00022777"/>
    </source>
</evidence>
<dbReference type="GO" id="GO:0000329">
    <property type="term" value="C:fungal-type vacuole membrane"/>
    <property type="evidence" value="ECO:0007669"/>
    <property type="project" value="TreeGrafter"/>
</dbReference>
<feature type="domain" description="FYVE-type" evidence="14">
    <location>
        <begin position="259"/>
        <end position="318"/>
    </location>
</feature>
<keyword evidence="4" id="KW-0479">Metal-binding</keyword>
<keyword evidence="7 12" id="KW-0418">Kinase</keyword>
<dbReference type="CDD" id="cd17300">
    <property type="entry name" value="PIPKc_PIKfyve"/>
    <property type="match status" value="1"/>
</dbReference>
<dbReference type="SMART" id="SM00330">
    <property type="entry name" value="PIPKc"/>
    <property type="match status" value="1"/>
</dbReference>
<feature type="region of interest" description="Disordered" evidence="13">
    <location>
        <begin position="86"/>
        <end position="105"/>
    </location>
</feature>
<feature type="region of interest" description="Disordered" evidence="13">
    <location>
        <begin position="1334"/>
        <end position="1469"/>
    </location>
</feature>
<reference evidence="16 17" key="1">
    <citation type="journal article" date="2011" name="J. Biotechnol.">
        <title>High-quality genome sequence of Pichia pastoris CBS7435.</title>
        <authorList>
            <person name="Kuberl A."/>
            <person name="Schneider J."/>
            <person name="Thallinger G.G."/>
            <person name="Anderl I."/>
            <person name="Wibberg D."/>
            <person name="Hajek T."/>
            <person name="Jaenicke S."/>
            <person name="Brinkrolf K."/>
            <person name="Goesmann A."/>
            <person name="Szczepanowski R."/>
            <person name="Puhler A."/>
            <person name="Schwab H."/>
            <person name="Glieder A."/>
            <person name="Pichler H."/>
        </authorList>
    </citation>
    <scope>NUCLEOTIDE SEQUENCE [LARGE SCALE GENOMIC DNA]</scope>
    <source>
        <strain evidence="17">ATCC 76273 / CBS 7435 / CECT 11047 / NRRL Y-11430 / Wegner 21-1</strain>
    </source>
</reference>
<reference evidence="16 17" key="3">
    <citation type="journal article" date="2016" name="FEMS Yeast Res.">
        <title>Curation of the genome annotation of Pichia pastoris (Komagataella phaffii) CBS7435 from gene level to protein function.</title>
        <authorList>
            <person name="Valli M."/>
            <person name="Tatto N.E."/>
            <person name="Peymann A."/>
            <person name="Gruber C."/>
            <person name="Landes N."/>
            <person name="Ekker H."/>
            <person name="Thallinger G.G."/>
            <person name="Mattanovich D."/>
            <person name="Gasser B."/>
            <person name="Graf A.B."/>
        </authorList>
    </citation>
    <scope>GENOME REANNOTATION</scope>
    <source>
        <strain evidence="16 17">ATCC 76273 / CBS 7435 / CECT 11047 / NRRL Y-11430 / Wegner 21-1</strain>
    </source>
</reference>
<evidence type="ECO:0000256" key="11">
    <source>
        <dbReference type="PROSITE-ProRule" id="PRU00091"/>
    </source>
</evidence>
<evidence type="ECO:0000256" key="1">
    <source>
        <dbReference type="ARBA" id="ARBA00000768"/>
    </source>
</evidence>
<evidence type="ECO:0000256" key="13">
    <source>
        <dbReference type="SAM" id="MobiDB-lite"/>
    </source>
</evidence>
<feature type="region of interest" description="Disordered" evidence="13">
    <location>
        <begin position="550"/>
        <end position="578"/>
    </location>
</feature>
<keyword evidence="5 12" id="KW-0547">Nucleotide-binding</keyword>
<dbReference type="InterPro" id="IPR027409">
    <property type="entry name" value="GroEL-like_apical_dom_sf"/>
</dbReference>
<dbReference type="InterPro" id="IPR013083">
    <property type="entry name" value="Znf_RING/FYVE/PHD"/>
</dbReference>
<feature type="region of interest" description="Disordered" evidence="13">
    <location>
        <begin position="323"/>
        <end position="412"/>
    </location>
</feature>
<dbReference type="SUPFAM" id="SSF57903">
    <property type="entry name" value="FYVE/PHD zinc finger"/>
    <property type="match status" value="1"/>
</dbReference>
<evidence type="ECO:0000313" key="17">
    <source>
        <dbReference type="Proteomes" id="UP000006853"/>
    </source>
</evidence>
<keyword evidence="9 12" id="KW-0067">ATP-binding</keyword>
<name>F2QUZ5_KOMPC</name>
<dbReference type="GO" id="GO:0008270">
    <property type="term" value="F:zinc ion binding"/>
    <property type="evidence" value="ECO:0007669"/>
    <property type="project" value="UniProtKB-KW"/>
</dbReference>
<dbReference type="SMART" id="SM00064">
    <property type="entry name" value="FYVE"/>
    <property type="match status" value="1"/>
</dbReference>
<evidence type="ECO:0000256" key="12">
    <source>
        <dbReference type="PROSITE-ProRule" id="PRU00781"/>
    </source>
</evidence>
<comment type="catalytic activity">
    <reaction evidence="1">
        <text>a 1,2-diacyl-sn-glycero-3-phospho-(1D-myo-inositol-3-phosphate) + ATP = a 1,2-diacyl-sn-glycero-3-phospho-(1D-myo-inositol-3,5-bisphosphate) + ADP + H(+)</text>
        <dbReference type="Rhea" id="RHEA:13609"/>
        <dbReference type="ChEBI" id="CHEBI:15378"/>
        <dbReference type="ChEBI" id="CHEBI:30616"/>
        <dbReference type="ChEBI" id="CHEBI:57923"/>
        <dbReference type="ChEBI" id="CHEBI:58088"/>
        <dbReference type="ChEBI" id="CHEBI:456216"/>
        <dbReference type="EC" id="2.7.1.150"/>
    </reaction>
</comment>
<evidence type="ECO:0000259" key="14">
    <source>
        <dbReference type="PROSITE" id="PS50178"/>
    </source>
</evidence>